<reference evidence="2" key="2">
    <citation type="submission" date="2023-02" db="EMBL/GenBank/DDBJ databases">
        <authorList>
            <consortium name="DOE Joint Genome Institute"/>
            <person name="Mondo S.J."/>
            <person name="Chang Y."/>
            <person name="Wang Y."/>
            <person name="Ahrendt S."/>
            <person name="Andreopoulos W."/>
            <person name="Barry K."/>
            <person name="Beard J."/>
            <person name="Benny G.L."/>
            <person name="Blankenship S."/>
            <person name="Bonito G."/>
            <person name="Cuomo C."/>
            <person name="Desiro A."/>
            <person name="Gervers K.A."/>
            <person name="Hundley H."/>
            <person name="Kuo A."/>
            <person name="LaButti K."/>
            <person name="Lang B.F."/>
            <person name="Lipzen A."/>
            <person name="O'Donnell K."/>
            <person name="Pangilinan J."/>
            <person name="Reynolds N."/>
            <person name="Sandor L."/>
            <person name="Smith M.W."/>
            <person name="Tsang A."/>
            <person name="Grigoriev I.V."/>
            <person name="Stajich J.E."/>
            <person name="Spatafora J.W."/>
        </authorList>
    </citation>
    <scope>NUCLEOTIDE SEQUENCE</scope>
    <source>
        <strain evidence="2">RSA 2281</strain>
    </source>
</reference>
<keyword evidence="3" id="KW-1185">Reference proteome</keyword>
<reference evidence="2" key="1">
    <citation type="journal article" date="2022" name="IScience">
        <title>Evolution of zygomycete secretomes and the origins of terrestrial fungal ecologies.</title>
        <authorList>
            <person name="Chang Y."/>
            <person name="Wang Y."/>
            <person name="Mondo S."/>
            <person name="Ahrendt S."/>
            <person name="Andreopoulos W."/>
            <person name="Barry K."/>
            <person name="Beard J."/>
            <person name="Benny G.L."/>
            <person name="Blankenship S."/>
            <person name="Bonito G."/>
            <person name="Cuomo C."/>
            <person name="Desiro A."/>
            <person name="Gervers K.A."/>
            <person name="Hundley H."/>
            <person name="Kuo A."/>
            <person name="LaButti K."/>
            <person name="Lang B.F."/>
            <person name="Lipzen A."/>
            <person name="O'Donnell K."/>
            <person name="Pangilinan J."/>
            <person name="Reynolds N."/>
            <person name="Sandor L."/>
            <person name="Smith M.E."/>
            <person name="Tsang A."/>
            <person name="Grigoriev I.V."/>
            <person name="Stajich J.E."/>
            <person name="Spatafora J.W."/>
        </authorList>
    </citation>
    <scope>NUCLEOTIDE SEQUENCE</scope>
    <source>
        <strain evidence="2">RSA 2281</strain>
    </source>
</reference>
<protein>
    <submittedName>
        <fullName evidence="2">Uncharacterized protein</fullName>
    </submittedName>
</protein>
<dbReference type="Proteomes" id="UP001209540">
    <property type="component" value="Unassembled WGS sequence"/>
</dbReference>
<evidence type="ECO:0000313" key="2">
    <source>
        <dbReference type="EMBL" id="KAI9257282.1"/>
    </source>
</evidence>
<gene>
    <name evidence="2" type="ORF">BDA99DRAFT_441498</name>
</gene>
<accession>A0AAD5PC82</accession>
<evidence type="ECO:0000313" key="3">
    <source>
        <dbReference type="Proteomes" id="UP001209540"/>
    </source>
</evidence>
<feature type="non-terminal residue" evidence="2">
    <location>
        <position position="333"/>
    </location>
</feature>
<proteinExistence type="predicted"/>
<feature type="compositionally biased region" description="Low complexity" evidence="1">
    <location>
        <begin position="1"/>
        <end position="15"/>
    </location>
</feature>
<dbReference type="AlphaFoldDB" id="A0AAD5PC82"/>
<comment type="caution">
    <text evidence="2">The sequence shown here is derived from an EMBL/GenBank/DDBJ whole genome shotgun (WGS) entry which is preliminary data.</text>
</comment>
<organism evidence="2 3">
    <name type="scientific">Phascolomyces articulosus</name>
    <dbReference type="NCBI Taxonomy" id="60185"/>
    <lineage>
        <taxon>Eukaryota</taxon>
        <taxon>Fungi</taxon>
        <taxon>Fungi incertae sedis</taxon>
        <taxon>Mucoromycota</taxon>
        <taxon>Mucoromycotina</taxon>
        <taxon>Mucoromycetes</taxon>
        <taxon>Mucorales</taxon>
        <taxon>Lichtheimiaceae</taxon>
        <taxon>Phascolomyces</taxon>
    </lineage>
</organism>
<name>A0AAD5PC82_9FUNG</name>
<evidence type="ECO:0000256" key="1">
    <source>
        <dbReference type="SAM" id="MobiDB-lite"/>
    </source>
</evidence>
<sequence>EPPASSSASTGTSSAKKLSEAEKENVNQVYENMKEKNMWTLRTGTVVEKVMRKAAMDSQYEHPVHSVIFDPKDPMWNNYFTKMNLMRSVRKTDSKSPHCQKNLKISRNLSLVWYIDNDLYQHACKKHYHPKNDSDLSWMQHSTVDALLLLFHDYLKEKRSETDLIRRVWTFIDRCFDPCPNIVVNSGELTSKTTSKGRNKDGAIDGANALSRTKMGTKVDPLFSTQMFEIGAMEAGAVSDRSSTKTHTKCPKTLKDMLVEMERANPFNIQQYKVCGFILSGSLFLQFVVLDCPKGHVCRVTRLPDWLPYPTSAGLFAARFFPYYTLLGVQRSI</sequence>
<dbReference type="EMBL" id="JAIXMP010000020">
    <property type="protein sequence ID" value="KAI9257282.1"/>
    <property type="molecule type" value="Genomic_DNA"/>
</dbReference>
<feature type="region of interest" description="Disordered" evidence="1">
    <location>
        <begin position="1"/>
        <end position="23"/>
    </location>
</feature>